<sequence>MDMAKALRGRTVLQARFGRFSLAAVAAGLLLTLSGCQGDDGSDRADDDRATIVAPGKPGEKARHLTPEQAAKAKPDDTPNAADHAYVSRMIEHHRQALTMSALAPERAATDGVKRLAERITAAQKPEIGAMEKWLARHPAPAPAPSTGSGGHAQGHDHGAMPGMATEPQIKELTEAGGADFDRLFLTLMTAHHEGAVKMAGEALAGGNNVAVEEMATEVVATQSAEIHRMRAMG</sequence>
<proteinExistence type="predicted"/>
<evidence type="ECO:0000313" key="3">
    <source>
        <dbReference type="EMBL" id="MBP2036886.1"/>
    </source>
</evidence>
<dbReference type="EMBL" id="JAGGLQ010000004">
    <property type="protein sequence ID" value="MBP2036886.1"/>
    <property type="molecule type" value="Genomic_DNA"/>
</dbReference>
<feature type="region of interest" description="Disordered" evidence="1">
    <location>
        <begin position="53"/>
        <end position="81"/>
    </location>
</feature>
<dbReference type="InterPro" id="IPR012347">
    <property type="entry name" value="Ferritin-like"/>
</dbReference>
<organism evidence="3 4">
    <name type="scientific">Streptomyces avidinii</name>
    <dbReference type="NCBI Taxonomy" id="1895"/>
    <lineage>
        <taxon>Bacteria</taxon>
        <taxon>Bacillati</taxon>
        <taxon>Actinomycetota</taxon>
        <taxon>Actinomycetes</taxon>
        <taxon>Kitasatosporales</taxon>
        <taxon>Streptomycetaceae</taxon>
        <taxon>Streptomyces</taxon>
    </lineage>
</organism>
<dbReference type="Gene3D" id="1.20.1260.10">
    <property type="match status" value="1"/>
</dbReference>
<dbReference type="PANTHER" id="PTHR36933">
    <property type="entry name" value="SLL0788 PROTEIN"/>
    <property type="match status" value="1"/>
</dbReference>
<name>A0ABS4L460_STRAV</name>
<protein>
    <submittedName>
        <fullName evidence="3">Uncharacterized protein (DUF305 family)</fullName>
    </submittedName>
</protein>
<reference evidence="3 4" key="1">
    <citation type="submission" date="2021-03" db="EMBL/GenBank/DDBJ databases">
        <title>Genomic Encyclopedia of Type Strains, Phase IV (KMG-IV): sequencing the most valuable type-strain genomes for metagenomic binning, comparative biology and taxonomic classification.</title>
        <authorList>
            <person name="Goeker M."/>
        </authorList>
    </citation>
    <scope>NUCLEOTIDE SEQUENCE [LARGE SCALE GENOMIC DNA]</scope>
    <source>
        <strain evidence="3 4">DSM 40526</strain>
    </source>
</reference>
<accession>A0ABS4L460</accession>
<dbReference type="InterPro" id="IPR005183">
    <property type="entry name" value="DUF305_CopM-like"/>
</dbReference>
<feature type="compositionally biased region" description="Basic and acidic residues" evidence="1">
    <location>
        <begin position="58"/>
        <end position="77"/>
    </location>
</feature>
<evidence type="ECO:0000313" key="4">
    <source>
        <dbReference type="Proteomes" id="UP001519310"/>
    </source>
</evidence>
<comment type="caution">
    <text evidence="3">The sequence shown here is derived from an EMBL/GenBank/DDBJ whole genome shotgun (WGS) entry which is preliminary data.</text>
</comment>
<feature type="region of interest" description="Disordered" evidence="1">
    <location>
        <begin position="138"/>
        <end position="164"/>
    </location>
</feature>
<evidence type="ECO:0000256" key="1">
    <source>
        <dbReference type="SAM" id="MobiDB-lite"/>
    </source>
</evidence>
<evidence type="ECO:0000259" key="2">
    <source>
        <dbReference type="Pfam" id="PF03713"/>
    </source>
</evidence>
<dbReference type="PANTHER" id="PTHR36933:SF1">
    <property type="entry name" value="SLL0788 PROTEIN"/>
    <property type="match status" value="1"/>
</dbReference>
<dbReference type="RefSeq" id="WP_372453052.1">
    <property type="nucleotide sequence ID" value="NZ_BMVL01000003.1"/>
</dbReference>
<dbReference type="Pfam" id="PF03713">
    <property type="entry name" value="DUF305"/>
    <property type="match status" value="1"/>
</dbReference>
<dbReference type="Proteomes" id="UP001519310">
    <property type="component" value="Unassembled WGS sequence"/>
</dbReference>
<gene>
    <name evidence="3" type="ORF">J2Z77_002686</name>
</gene>
<feature type="domain" description="DUF305" evidence="2">
    <location>
        <begin position="83"/>
        <end position="233"/>
    </location>
</feature>
<keyword evidence="4" id="KW-1185">Reference proteome</keyword>